<keyword evidence="1" id="KW-1133">Transmembrane helix</keyword>
<keyword evidence="1" id="KW-0812">Transmembrane</keyword>
<sequence>MIDMFEMMSGILNALTYIGAVGGLTYIADRMGISLRISDEK</sequence>
<gene>
    <name evidence="2" type="ORF">SAMN05421752_11292</name>
</gene>
<keyword evidence="3" id="KW-1185">Reference proteome</keyword>
<name>A0A1N7GI59_9EURY</name>
<dbReference type="Proteomes" id="UP000185936">
    <property type="component" value="Unassembled WGS sequence"/>
</dbReference>
<accession>A0A1N7GI59</accession>
<dbReference type="STRING" id="308853.SAMN05421752_11292"/>
<reference evidence="3" key="1">
    <citation type="submission" date="2017-01" db="EMBL/GenBank/DDBJ databases">
        <authorList>
            <person name="Varghese N."/>
            <person name="Submissions S."/>
        </authorList>
    </citation>
    <scope>NUCLEOTIDE SEQUENCE [LARGE SCALE GENOMIC DNA]</scope>
    <source>
        <strain evidence="3">type strain: HArc-</strain>
    </source>
</reference>
<evidence type="ECO:0000313" key="3">
    <source>
        <dbReference type="Proteomes" id="UP000185936"/>
    </source>
</evidence>
<dbReference type="AlphaFoldDB" id="A0A1N7GI59"/>
<evidence type="ECO:0000256" key="1">
    <source>
        <dbReference type="SAM" id="Phobius"/>
    </source>
</evidence>
<feature type="transmembrane region" description="Helical" evidence="1">
    <location>
        <begin position="6"/>
        <end position="28"/>
    </location>
</feature>
<keyword evidence="1" id="KW-0472">Membrane</keyword>
<protein>
    <submittedName>
        <fullName evidence="2">Uncharacterized protein</fullName>
    </submittedName>
</protein>
<dbReference type="EMBL" id="FTNR01000012">
    <property type="protein sequence ID" value="SIS12209.1"/>
    <property type="molecule type" value="Genomic_DNA"/>
</dbReference>
<evidence type="ECO:0000313" key="2">
    <source>
        <dbReference type="EMBL" id="SIS12209.1"/>
    </source>
</evidence>
<organism evidence="2 3">
    <name type="scientific">Natronorubrum thiooxidans</name>
    <dbReference type="NCBI Taxonomy" id="308853"/>
    <lineage>
        <taxon>Archaea</taxon>
        <taxon>Methanobacteriati</taxon>
        <taxon>Methanobacteriota</taxon>
        <taxon>Stenosarchaea group</taxon>
        <taxon>Halobacteria</taxon>
        <taxon>Halobacteriales</taxon>
        <taxon>Natrialbaceae</taxon>
        <taxon>Natronorubrum</taxon>
    </lineage>
</organism>
<proteinExistence type="predicted"/>